<feature type="domain" description="Protein kinase" evidence="8">
    <location>
        <begin position="22"/>
        <end position="295"/>
    </location>
</feature>
<dbReference type="EC" id="2.7.11.1" evidence="1"/>
<sequence length="367" mass="42058">MEAATTDDAPLTFKPGQKFGQWRICSKVDEGGFGQVYKVEHIKEKGRFAALKAEPNEAEGGSAIKLEIAIMLMMNRKGDIPHIPVVLHSARRKRYCYMIVTLLGENLKTLKMTCKDDRFTISTWTRIGIQTLYSLKLLHDSGFSHRDVKPANFVMGHATDADRARLVHLLDFGLARNFAVEKSNGNWVVRRARATSEFRGTVRYCSPTMHEKKEQGRKDDLWSWLYMLIEAHCGLPWQNDRDKERIETKKLNIADDVLMKNFPEELHCVPKHLRTLDYYSRPDYSMIYNALLALMKKHSIKYTDPYDWETNTSCAALLSKQSKTPAYENATEFFASDPIKINEAPPPGKDVKGNTTIEDLDAFFKIQ</sequence>
<keyword evidence="2" id="KW-0723">Serine/threonine-protein kinase</keyword>
<evidence type="ECO:0000313" key="10">
    <source>
        <dbReference type="WBParaSite" id="L893_g13529.t1"/>
    </source>
</evidence>
<dbReference type="FunFam" id="1.10.510.10:FF:000883">
    <property type="entry name" value="Tau TuBulin Kinase"/>
    <property type="match status" value="1"/>
</dbReference>
<dbReference type="InterPro" id="IPR008271">
    <property type="entry name" value="Ser/Thr_kinase_AS"/>
</dbReference>
<dbReference type="FunFam" id="3.30.200.20:FF:000358">
    <property type="entry name" value="Tau tubulin kinase 2b"/>
    <property type="match status" value="1"/>
</dbReference>
<dbReference type="GO" id="GO:0015630">
    <property type="term" value="C:microtubule cytoskeleton"/>
    <property type="evidence" value="ECO:0007669"/>
    <property type="project" value="UniProtKB-ARBA"/>
</dbReference>
<dbReference type="PROSITE" id="PS00108">
    <property type="entry name" value="PROTEIN_KINASE_ST"/>
    <property type="match status" value="1"/>
</dbReference>
<evidence type="ECO:0000256" key="6">
    <source>
        <dbReference type="ARBA" id="ARBA00022840"/>
    </source>
</evidence>
<comment type="similarity">
    <text evidence="7">Belongs to the protein kinase superfamily. CK1 Ser/Thr protein kinase family.</text>
</comment>
<dbReference type="PROSITE" id="PS50011">
    <property type="entry name" value="PROTEIN_KINASE_DOM"/>
    <property type="match status" value="1"/>
</dbReference>
<protein>
    <recommendedName>
        <fullName evidence="1">non-specific serine/threonine protein kinase</fullName>
        <ecNumber evidence="1">2.7.11.1</ecNumber>
    </recommendedName>
</protein>
<dbReference type="InterPro" id="IPR050235">
    <property type="entry name" value="CK1_Ser-Thr_kinase"/>
</dbReference>
<dbReference type="WBParaSite" id="L893_g13529.t1">
    <property type="protein sequence ID" value="L893_g13529.t1"/>
    <property type="gene ID" value="L893_g13529"/>
</dbReference>
<dbReference type="InterPro" id="IPR011009">
    <property type="entry name" value="Kinase-like_dom_sf"/>
</dbReference>
<keyword evidence="6" id="KW-0067">ATP-binding</keyword>
<evidence type="ECO:0000259" key="8">
    <source>
        <dbReference type="PROSITE" id="PS50011"/>
    </source>
</evidence>
<dbReference type="Pfam" id="PF00069">
    <property type="entry name" value="Pkinase"/>
    <property type="match status" value="1"/>
</dbReference>
<keyword evidence="4" id="KW-0547">Nucleotide-binding</keyword>
<evidence type="ECO:0000256" key="2">
    <source>
        <dbReference type="ARBA" id="ARBA00022527"/>
    </source>
</evidence>
<keyword evidence="5" id="KW-0418">Kinase</keyword>
<accession>A0A1I7Y7H9</accession>
<organism evidence="9 10">
    <name type="scientific">Steinernema glaseri</name>
    <dbReference type="NCBI Taxonomy" id="37863"/>
    <lineage>
        <taxon>Eukaryota</taxon>
        <taxon>Metazoa</taxon>
        <taxon>Ecdysozoa</taxon>
        <taxon>Nematoda</taxon>
        <taxon>Chromadorea</taxon>
        <taxon>Rhabditida</taxon>
        <taxon>Tylenchina</taxon>
        <taxon>Panagrolaimomorpha</taxon>
        <taxon>Strongyloidoidea</taxon>
        <taxon>Steinernematidae</taxon>
        <taxon>Steinernema</taxon>
    </lineage>
</organism>
<evidence type="ECO:0000256" key="4">
    <source>
        <dbReference type="ARBA" id="ARBA00022741"/>
    </source>
</evidence>
<dbReference type="Gene3D" id="1.10.510.10">
    <property type="entry name" value="Transferase(Phosphotransferase) domain 1"/>
    <property type="match status" value="1"/>
</dbReference>
<dbReference type="SUPFAM" id="SSF56112">
    <property type="entry name" value="Protein kinase-like (PK-like)"/>
    <property type="match status" value="1"/>
</dbReference>
<name>A0A1I7Y7H9_9BILA</name>
<dbReference type="SMART" id="SM00220">
    <property type="entry name" value="S_TKc"/>
    <property type="match status" value="1"/>
</dbReference>
<keyword evidence="9" id="KW-1185">Reference proteome</keyword>
<dbReference type="AlphaFoldDB" id="A0A1I7Y7H9"/>
<dbReference type="Proteomes" id="UP000095287">
    <property type="component" value="Unplaced"/>
</dbReference>
<dbReference type="PANTHER" id="PTHR11909">
    <property type="entry name" value="CASEIN KINASE-RELATED"/>
    <property type="match status" value="1"/>
</dbReference>
<evidence type="ECO:0000313" key="9">
    <source>
        <dbReference type="Proteomes" id="UP000095287"/>
    </source>
</evidence>
<reference evidence="10" key="1">
    <citation type="submission" date="2016-11" db="UniProtKB">
        <authorList>
            <consortium name="WormBaseParasite"/>
        </authorList>
    </citation>
    <scope>IDENTIFICATION</scope>
</reference>
<keyword evidence="3" id="KW-0808">Transferase</keyword>
<evidence type="ECO:0000256" key="3">
    <source>
        <dbReference type="ARBA" id="ARBA00022679"/>
    </source>
</evidence>
<evidence type="ECO:0000256" key="1">
    <source>
        <dbReference type="ARBA" id="ARBA00012513"/>
    </source>
</evidence>
<evidence type="ECO:0000256" key="5">
    <source>
        <dbReference type="ARBA" id="ARBA00022777"/>
    </source>
</evidence>
<dbReference type="GO" id="GO:0004674">
    <property type="term" value="F:protein serine/threonine kinase activity"/>
    <property type="evidence" value="ECO:0007669"/>
    <property type="project" value="UniProtKB-KW"/>
</dbReference>
<dbReference type="GO" id="GO:0005524">
    <property type="term" value="F:ATP binding"/>
    <property type="evidence" value="ECO:0007669"/>
    <property type="project" value="UniProtKB-KW"/>
</dbReference>
<proteinExistence type="inferred from homology"/>
<evidence type="ECO:0000256" key="7">
    <source>
        <dbReference type="ARBA" id="ARBA00061588"/>
    </source>
</evidence>
<dbReference type="InterPro" id="IPR000719">
    <property type="entry name" value="Prot_kinase_dom"/>
</dbReference>